<gene>
    <name evidence="1" type="ORF">DRF58_00050</name>
</gene>
<organism evidence="1 2">
    <name type="scientific">Epilithonimonas hispanica</name>
    <dbReference type="NCBI Taxonomy" id="358687"/>
    <lineage>
        <taxon>Bacteria</taxon>
        <taxon>Pseudomonadati</taxon>
        <taxon>Bacteroidota</taxon>
        <taxon>Flavobacteriia</taxon>
        <taxon>Flavobacteriales</taxon>
        <taxon>Weeksellaceae</taxon>
        <taxon>Chryseobacterium group</taxon>
        <taxon>Epilithonimonas</taxon>
    </lineage>
</organism>
<protein>
    <submittedName>
        <fullName evidence="1">Uncharacterized protein</fullName>
    </submittedName>
</protein>
<proteinExistence type="predicted"/>
<evidence type="ECO:0000313" key="1">
    <source>
        <dbReference type="EMBL" id="REC73185.1"/>
    </source>
</evidence>
<dbReference type="RefSeq" id="WP_116031314.1">
    <property type="nucleotide sequence ID" value="NZ_JBHLVV010000067.1"/>
</dbReference>
<evidence type="ECO:0000313" key="2">
    <source>
        <dbReference type="Proteomes" id="UP000256326"/>
    </source>
</evidence>
<dbReference type="InterPro" id="IPR046233">
    <property type="entry name" value="DUF6266"/>
</dbReference>
<dbReference type="AlphaFoldDB" id="A0A3D9D5B5"/>
<comment type="caution">
    <text evidence="1">The sequence shown here is derived from an EMBL/GenBank/DDBJ whole genome shotgun (WGS) entry which is preliminary data.</text>
</comment>
<reference evidence="1 2" key="1">
    <citation type="journal article" date="2006" name="Int. J. Syst. Evol. Microbiol.">
        <title>Chryseobacterium hispanicum sp. nov., isolated from the drinking water distribution system of Sevilla, Spain.</title>
        <authorList>
            <person name="Gallego V."/>
            <person name="Garcia M.T."/>
            <person name="Ventosa A."/>
        </authorList>
    </citation>
    <scope>NUCLEOTIDE SEQUENCE [LARGE SCALE GENOMIC DNA]</scope>
    <source>
        <strain evidence="1 2">KCTC 22104</strain>
    </source>
</reference>
<dbReference type="Pfam" id="PF19781">
    <property type="entry name" value="DUF6266"/>
    <property type="match status" value="1"/>
</dbReference>
<dbReference type="Proteomes" id="UP000256326">
    <property type="component" value="Unassembled WGS sequence"/>
</dbReference>
<sequence length="214" mass="23560">MGKVTDSVLGGTKGRTGRIVIANVNGTEISKTRPRLTDKPSTSKQTLVKSRMTIASEFVSGYKSFALKHFGQRTGLSSRYNKATSNVMKAYKLNYAANSLDRENSEILFSKGDLEGLYLNDLTASAALSFELTWDDNTNDEDAFGTDQVYVLYCAEDEHRPRLVRNIATRADGSANVSVMRRYRGKTLDVWVCALDADGERVSLSEYAGTVTVS</sequence>
<keyword evidence="2" id="KW-1185">Reference proteome</keyword>
<accession>A0A3D9D5B5</accession>
<dbReference type="EMBL" id="QNUG01000001">
    <property type="protein sequence ID" value="REC73185.1"/>
    <property type="molecule type" value="Genomic_DNA"/>
</dbReference>
<name>A0A3D9D5B5_9FLAO</name>
<dbReference type="OrthoDB" id="1433569at2"/>